<sequence length="211" mass="22575">MSALPLAAAARVARDSEGSIVADHFKTGLRRALGSIAIAAITCTSVATTAVAQGTKTIRGAEYKPTIWVDPDGCQHWVMDDGAEGYMTPNVNRHGIPVCDHSKLCGMMNADQFFASGSYRITSQGRARLAQFFQQNGSDAYIIIGHTDSRGSDESNMKLSFNRAATVANVGTSAGANIVDVRGYGERMPRASNKTSVGRAENRRVEIMCLN</sequence>
<organism evidence="3 4">
    <name type="scientific">Cognatishimia activa</name>
    <dbReference type="NCBI Taxonomy" id="1715691"/>
    <lineage>
        <taxon>Bacteria</taxon>
        <taxon>Pseudomonadati</taxon>
        <taxon>Pseudomonadota</taxon>
        <taxon>Alphaproteobacteria</taxon>
        <taxon>Rhodobacterales</taxon>
        <taxon>Paracoccaceae</taxon>
        <taxon>Cognatishimia</taxon>
    </lineage>
</organism>
<dbReference type="PANTHER" id="PTHR30329:SF21">
    <property type="entry name" value="LIPOPROTEIN YIAD-RELATED"/>
    <property type="match status" value="1"/>
</dbReference>
<dbReference type="GO" id="GO:0016020">
    <property type="term" value="C:membrane"/>
    <property type="evidence" value="ECO:0007669"/>
    <property type="project" value="UniProtKB-UniRule"/>
</dbReference>
<dbReference type="SUPFAM" id="SSF103088">
    <property type="entry name" value="OmpA-like"/>
    <property type="match status" value="1"/>
</dbReference>
<dbReference type="AlphaFoldDB" id="A0A975ESF9"/>
<feature type="domain" description="OmpA-like" evidence="2">
    <location>
        <begin position="101"/>
        <end position="211"/>
    </location>
</feature>
<evidence type="ECO:0000256" key="1">
    <source>
        <dbReference type="PROSITE-ProRule" id="PRU00473"/>
    </source>
</evidence>
<proteinExistence type="predicted"/>
<dbReference type="InterPro" id="IPR050330">
    <property type="entry name" value="Bact_OuterMem_StrucFunc"/>
</dbReference>
<dbReference type="CDD" id="cd07185">
    <property type="entry name" value="OmpA_C-like"/>
    <property type="match status" value="1"/>
</dbReference>
<dbReference type="Gene3D" id="3.30.1330.60">
    <property type="entry name" value="OmpA-like domain"/>
    <property type="match status" value="1"/>
</dbReference>
<dbReference type="PROSITE" id="PS51123">
    <property type="entry name" value="OMPA_2"/>
    <property type="match status" value="1"/>
</dbReference>
<dbReference type="EMBL" id="CP060010">
    <property type="protein sequence ID" value="QTN37531.1"/>
    <property type="molecule type" value="Genomic_DNA"/>
</dbReference>
<name>A0A975ESF9_9RHOB</name>
<evidence type="ECO:0000313" key="3">
    <source>
        <dbReference type="EMBL" id="QTN37531.1"/>
    </source>
</evidence>
<gene>
    <name evidence="3" type="ORF">HZ995_10925</name>
</gene>
<dbReference type="Proteomes" id="UP000665026">
    <property type="component" value="Chromosome"/>
</dbReference>
<protein>
    <submittedName>
        <fullName evidence="3">OmpA family protein</fullName>
    </submittedName>
</protein>
<evidence type="ECO:0000259" key="2">
    <source>
        <dbReference type="PROSITE" id="PS51123"/>
    </source>
</evidence>
<dbReference type="InterPro" id="IPR006665">
    <property type="entry name" value="OmpA-like"/>
</dbReference>
<dbReference type="InterPro" id="IPR036737">
    <property type="entry name" value="OmpA-like_sf"/>
</dbReference>
<evidence type="ECO:0000313" key="4">
    <source>
        <dbReference type="Proteomes" id="UP000665026"/>
    </source>
</evidence>
<reference evidence="3" key="1">
    <citation type="submission" date="2020-07" db="EMBL/GenBank/DDBJ databases">
        <title>Genome sequences of bacteria associated with the marine, planktonic diatom Thalassiosira profunda strain ECT2AJA-044.</title>
        <authorList>
            <person name="Gargas C.B."/>
            <person name="Roberts W.R."/>
            <person name="Alverson A.J."/>
        </authorList>
    </citation>
    <scope>NUCLEOTIDE SEQUENCE</scope>
    <source>
        <strain evidence="3">ECT2AJA-044</strain>
    </source>
</reference>
<dbReference type="PANTHER" id="PTHR30329">
    <property type="entry name" value="STATOR ELEMENT OF FLAGELLAR MOTOR COMPLEX"/>
    <property type="match status" value="1"/>
</dbReference>
<keyword evidence="1" id="KW-0472">Membrane</keyword>
<dbReference type="Pfam" id="PF00691">
    <property type="entry name" value="OmpA"/>
    <property type="match status" value="1"/>
</dbReference>
<accession>A0A975ESF9</accession>
<dbReference type="KEGG" id="cact:HZ995_10925"/>